<feature type="transmembrane region" description="Helical" evidence="6">
    <location>
        <begin position="1056"/>
        <end position="1078"/>
    </location>
</feature>
<gene>
    <name evidence="7" type="ORF">SCF082_LOCUS30746</name>
</gene>
<feature type="region of interest" description="Disordered" evidence="5">
    <location>
        <begin position="147"/>
        <end position="220"/>
    </location>
</feature>
<dbReference type="InterPro" id="IPR004752">
    <property type="entry name" value="AmpG_permease/AT-1"/>
</dbReference>
<dbReference type="Gene3D" id="1.20.1250.20">
    <property type="entry name" value="MFS general substrate transporter like domains"/>
    <property type="match status" value="1"/>
</dbReference>
<feature type="compositionally biased region" description="Low complexity" evidence="5">
    <location>
        <begin position="382"/>
        <end position="396"/>
    </location>
</feature>
<feature type="region of interest" description="Disordered" evidence="5">
    <location>
        <begin position="238"/>
        <end position="298"/>
    </location>
</feature>
<evidence type="ECO:0000256" key="2">
    <source>
        <dbReference type="ARBA" id="ARBA00022692"/>
    </source>
</evidence>
<feature type="transmembrane region" description="Helical" evidence="6">
    <location>
        <begin position="1166"/>
        <end position="1184"/>
    </location>
</feature>
<reference evidence="7 8" key="1">
    <citation type="submission" date="2024-02" db="EMBL/GenBank/DDBJ databases">
        <authorList>
            <person name="Chen Y."/>
            <person name="Shah S."/>
            <person name="Dougan E. K."/>
            <person name="Thang M."/>
            <person name="Chan C."/>
        </authorList>
    </citation>
    <scope>NUCLEOTIDE SEQUENCE [LARGE SCALE GENOMIC DNA]</scope>
</reference>
<proteinExistence type="predicted"/>
<evidence type="ECO:0000256" key="6">
    <source>
        <dbReference type="SAM" id="Phobius"/>
    </source>
</evidence>
<feature type="transmembrane region" description="Helical" evidence="6">
    <location>
        <begin position="839"/>
        <end position="858"/>
    </location>
</feature>
<keyword evidence="3 6" id="KW-1133">Transmembrane helix</keyword>
<accession>A0ABP0N4Q0</accession>
<feature type="transmembrane region" description="Helical" evidence="6">
    <location>
        <begin position="771"/>
        <end position="795"/>
    </location>
</feature>
<evidence type="ECO:0000256" key="5">
    <source>
        <dbReference type="SAM" id="MobiDB-lite"/>
    </source>
</evidence>
<dbReference type="InterPro" id="IPR036259">
    <property type="entry name" value="MFS_trans_sf"/>
</dbReference>
<keyword evidence="2 6" id="KW-0812">Transmembrane</keyword>
<feature type="compositionally biased region" description="Basic and acidic residues" evidence="5">
    <location>
        <begin position="271"/>
        <end position="283"/>
    </location>
</feature>
<dbReference type="InterPro" id="IPR029063">
    <property type="entry name" value="SAM-dependent_MTases_sf"/>
</dbReference>
<feature type="compositionally biased region" description="Low complexity" evidence="5">
    <location>
        <begin position="238"/>
        <end position="252"/>
    </location>
</feature>
<feature type="transmembrane region" description="Helical" evidence="6">
    <location>
        <begin position="1084"/>
        <end position="1102"/>
    </location>
</feature>
<feature type="region of interest" description="Disordered" evidence="5">
    <location>
        <begin position="380"/>
        <end position="431"/>
    </location>
</feature>
<comment type="caution">
    <text evidence="7">The sequence shown here is derived from an EMBL/GenBank/DDBJ whole genome shotgun (WGS) entry which is preliminary data.</text>
</comment>
<comment type="subcellular location">
    <subcellularLocation>
        <location evidence="1">Membrane</location>
        <topology evidence="1">Multi-pass membrane protein</topology>
    </subcellularLocation>
</comment>
<dbReference type="InterPro" id="IPR024371">
    <property type="entry name" value="AcetylCoA_trans_1-like"/>
</dbReference>
<feature type="region of interest" description="Disordered" evidence="5">
    <location>
        <begin position="722"/>
        <end position="758"/>
    </location>
</feature>
<feature type="compositionally biased region" description="Low complexity" evidence="5">
    <location>
        <begin position="156"/>
        <end position="176"/>
    </location>
</feature>
<organism evidence="7 8">
    <name type="scientific">Durusdinium trenchii</name>
    <dbReference type="NCBI Taxonomy" id="1381693"/>
    <lineage>
        <taxon>Eukaryota</taxon>
        <taxon>Sar</taxon>
        <taxon>Alveolata</taxon>
        <taxon>Dinophyceae</taxon>
        <taxon>Suessiales</taxon>
        <taxon>Symbiodiniaceae</taxon>
        <taxon>Durusdinium</taxon>
    </lineage>
</organism>
<feature type="transmembrane region" description="Helical" evidence="6">
    <location>
        <begin position="991"/>
        <end position="1014"/>
    </location>
</feature>
<dbReference type="SUPFAM" id="SSF103473">
    <property type="entry name" value="MFS general substrate transporter"/>
    <property type="match status" value="1"/>
</dbReference>
<feature type="transmembrane region" description="Helical" evidence="6">
    <location>
        <begin position="1026"/>
        <end position="1044"/>
    </location>
</feature>
<evidence type="ECO:0000256" key="1">
    <source>
        <dbReference type="ARBA" id="ARBA00004141"/>
    </source>
</evidence>
<dbReference type="Pfam" id="PF13000">
    <property type="entry name" value="Acatn"/>
    <property type="match status" value="2"/>
</dbReference>
<feature type="region of interest" description="Disordered" evidence="5">
    <location>
        <begin position="335"/>
        <end position="363"/>
    </location>
</feature>
<feature type="region of interest" description="Disordered" evidence="5">
    <location>
        <begin position="560"/>
        <end position="580"/>
    </location>
</feature>
<evidence type="ECO:0000256" key="4">
    <source>
        <dbReference type="ARBA" id="ARBA00023136"/>
    </source>
</evidence>
<feature type="compositionally biased region" description="Low complexity" evidence="5">
    <location>
        <begin position="743"/>
        <end position="756"/>
    </location>
</feature>
<feature type="transmembrane region" description="Helical" evidence="6">
    <location>
        <begin position="937"/>
        <end position="960"/>
    </location>
</feature>
<feature type="compositionally biased region" description="Pro residues" evidence="5">
    <location>
        <begin position="198"/>
        <end position="209"/>
    </location>
</feature>
<evidence type="ECO:0000256" key="3">
    <source>
        <dbReference type="ARBA" id="ARBA00022989"/>
    </source>
</evidence>
<evidence type="ECO:0000313" key="8">
    <source>
        <dbReference type="Proteomes" id="UP001642464"/>
    </source>
</evidence>
<keyword evidence="4 6" id="KW-0472">Membrane</keyword>
<dbReference type="Gene3D" id="3.40.50.150">
    <property type="entry name" value="Vaccinia Virus protein VP39"/>
    <property type="match status" value="1"/>
</dbReference>
<feature type="compositionally biased region" description="Basic and acidic residues" evidence="5">
    <location>
        <begin position="188"/>
        <end position="197"/>
    </location>
</feature>
<dbReference type="PANTHER" id="PTHR12778:SF9">
    <property type="entry name" value="ACETYL-COENZYME A TRANSPORTER 1"/>
    <property type="match status" value="1"/>
</dbReference>
<evidence type="ECO:0000313" key="7">
    <source>
        <dbReference type="EMBL" id="CAK9057245.1"/>
    </source>
</evidence>
<dbReference type="EMBL" id="CAXAMM010025558">
    <property type="protein sequence ID" value="CAK9057245.1"/>
    <property type="molecule type" value="Genomic_DNA"/>
</dbReference>
<protein>
    <submittedName>
        <fullName evidence="7">Acetyl-coenzyme A transporter 1 (AT-1) (Acetyl-CoA transporter 1) (Solute carrier family 33 member 1)</fullName>
    </submittedName>
</protein>
<dbReference type="Proteomes" id="UP001642464">
    <property type="component" value="Unassembled WGS sequence"/>
</dbReference>
<sequence length="1206" mass="131287">MAAPLAAPLVAPLVLVTPTREPPMPSALQRHRAMPLPHERTDSTWESASEIKSVQLSPRVDSLAAYGPLFRVPHLAVQPLPWVLPILAPPTGPATCFTSHQFARPILLNQAGPALPVAPGLRSAPVLVTSVPAVPVSAVSAVSVPAARPGSRSNASGAPGAPVVVPSSPSITPVSTEYVPRAVSPSESNREEARPEPKPGPLEPKPGPLELPVEAEETSQSLAKANLAAHVSSGLDDSLSFASRSRSPRASMIPPPLRPVPTILGRAPSGDSRRDWRVPRHVDPAAVSPKAPTEPVAVSDARSIEELKKELKRRGLDSLFCFSQEDLLRRLQEDMIGGPSSRRQVPGDRADVSGSGPRATKPLRHLEQQLQELEDLLRQPGAREAAAEAAAHAVAPAAPPAELPAETETEEGETYGRYRNTSQESSDDEAAPVGVEWLESTFLHCGHQNLTRSDSDEKSFGKAAEGLLKLTLGRGAGAPWTCPFIFAQQLVEAIAAEDRSVPARNTEWLLQAEQAHATELLRPRLPIPSCHRLLHGLSSYTLRIRAPEYEVEMAELLKGKQAASDRGESEAMTSSEDRGEHMRNLQANAPAVRGEQLWWQHTGRRRYRKKDTEGEQFDVVLFADGVYTERGAWLLADAATALLRPSGTLIGALPDLRAGMSSFEEDLSARGLVGSEVSLDQEIIDAASRPYDEDSRGLVAGGSAKDYRLILWRYSQEVTAASKRTATPPPKKKEVVPTPRPPEAAAKPAATKAVAPSEEKAPNLKSEWGNIALLCLLYTLQGIPLGLGQVFPLLLKDRGASYTDLGIFSLQSWPFVLKLFWAPLVDSVYIRQMGRRKTWMVPSQIVIGILMLYTASQLDVLLGDSTTTRPSTRTLTGLFLAINFLCATQDIAVDGWALTMLRKENCNYQATCNAAGQTFGYALGFTGFTALEHFKLLSLSGFMSSMGLLFLVVTAIVAILKKEKPLPPEEEPEGIRDAYMQMLRMTGLRPIQLLFVMLFTWKVPFAVCESVAPVKFQEYGIPKEHITYVTSLLMPMYIMIPIVAARWTGGARPLQLAFSVYPLRLATGPLTAILAFYTPASVSPIPWIFYTLLVFVIAAAATTSELMFVSQMAFFAHVSDPALGGTYMTLLNTMGNLGGRWPPTAAFFLVDVLSCESESCWMKMDGFYTVTFLCTIIGLIWLVCTRKMIEDLQSRKLQEWKVAHTA</sequence>
<keyword evidence="8" id="KW-1185">Reference proteome</keyword>
<name>A0ABP0N4Q0_9DINO</name>
<dbReference type="PANTHER" id="PTHR12778">
    <property type="entry name" value="SOLUTE CARRIER FAMILY 33 ACETYL-COA TRANSPORTER -RELATED"/>
    <property type="match status" value="1"/>
</dbReference>
<feature type="transmembrane region" description="Helical" evidence="6">
    <location>
        <begin position="878"/>
        <end position="898"/>
    </location>
</feature>